<proteinExistence type="predicted"/>
<comment type="caution">
    <text evidence="2">The sequence shown here is derived from an EMBL/GenBank/DDBJ whole genome shotgun (WGS) entry which is preliminary data.</text>
</comment>
<evidence type="ECO:0000313" key="3">
    <source>
        <dbReference type="Proteomes" id="UP001500893"/>
    </source>
</evidence>
<accession>A0ABP6N3A1</accession>
<dbReference type="EMBL" id="BAAAVM010000023">
    <property type="protein sequence ID" value="GAA3133086.1"/>
    <property type="molecule type" value="Genomic_DNA"/>
</dbReference>
<name>A0ABP6N3A1_9ACTN</name>
<organism evidence="2 3">
    <name type="scientific">Streptomyces rameus</name>
    <dbReference type="NCBI Taxonomy" id="68261"/>
    <lineage>
        <taxon>Bacteria</taxon>
        <taxon>Bacillati</taxon>
        <taxon>Actinomycetota</taxon>
        <taxon>Actinomycetes</taxon>
        <taxon>Kitasatosporales</taxon>
        <taxon>Streptomycetaceae</taxon>
        <taxon>Streptomyces</taxon>
    </lineage>
</organism>
<evidence type="ECO:0000313" key="2">
    <source>
        <dbReference type="EMBL" id="GAA3133086.1"/>
    </source>
</evidence>
<feature type="compositionally biased region" description="Polar residues" evidence="1">
    <location>
        <begin position="1"/>
        <end position="14"/>
    </location>
</feature>
<evidence type="ECO:0000256" key="1">
    <source>
        <dbReference type="SAM" id="MobiDB-lite"/>
    </source>
</evidence>
<feature type="region of interest" description="Disordered" evidence="1">
    <location>
        <begin position="1"/>
        <end position="37"/>
    </location>
</feature>
<protein>
    <submittedName>
        <fullName evidence="2">Uncharacterized protein</fullName>
    </submittedName>
</protein>
<feature type="compositionally biased region" description="Basic and acidic residues" evidence="1">
    <location>
        <begin position="15"/>
        <end position="25"/>
    </location>
</feature>
<dbReference type="Proteomes" id="UP001500893">
    <property type="component" value="Unassembled WGS sequence"/>
</dbReference>
<gene>
    <name evidence="2" type="ORF">GCM10010521_18650</name>
</gene>
<keyword evidence="3" id="KW-1185">Reference proteome</keyword>
<sequence>MALSTSGGTSSSDAWDTRIHPDRRPAQARPPWGTGGPVFAAWADRWSRREGTGFPAGA</sequence>
<reference evidence="3" key="1">
    <citation type="journal article" date="2019" name="Int. J. Syst. Evol. Microbiol.">
        <title>The Global Catalogue of Microorganisms (GCM) 10K type strain sequencing project: providing services to taxonomists for standard genome sequencing and annotation.</title>
        <authorList>
            <consortium name="The Broad Institute Genomics Platform"/>
            <consortium name="The Broad Institute Genome Sequencing Center for Infectious Disease"/>
            <person name="Wu L."/>
            <person name="Ma J."/>
        </authorList>
    </citation>
    <scope>NUCLEOTIDE SEQUENCE [LARGE SCALE GENOMIC DNA]</scope>
    <source>
        <strain evidence="3">JCM 11574</strain>
    </source>
</reference>